<dbReference type="EMBL" id="JAHQIW010004140">
    <property type="protein sequence ID" value="KAJ1361251.1"/>
    <property type="molecule type" value="Genomic_DNA"/>
</dbReference>
<evidence type="ECO:0000259" key="5">
    <source>
        <dbReference type="PROSITE" id="PS51843"/>
    </source>
</evidence>
<sequence>MRYDSYRKIDPNELPVVAHRNLLSTIDWVDHLFDIMDIQNVDDKVATVKHCFTPLMVVNFSVSTAKSTKQPDIVCVCNSGYLKQDICIQWNEPYHFANRLAERSIDELISPFRLINIKDEEAALLKAIIIANPYIKGLTSEAGEAIADLRDRIQETLYHVVREMHPKEVSSSRFGNLLLFIPSVTMLGTLACENLHIVDSFGICKIVLCMMFFRTLPSTYQSCSHSPVLFISGRLRCIQKASRVFRSDVLDSCLRILTTTSNFSSNSLPSTMNGFELAMNTASSMPNLYQMPECNPDCNKTLTPDMYTGTLHQNSSAPTMSSHVNSHQQQLCKSNSFPPQYFDRDQYNSSQCMEYEDSYYE</sequence>
<dbReference type="CDD" id="cd06157">
    <property type="entry name" value="NR_LBD"/>
    <property type="match status" value="1"/>
</dbReference>
<dbReference type="InterPro" id="IPR052496">
    <property type="entry name" value="Orphan_Nuclear_Rcpt"/>
</dbReference>
<evidence type="ECO:0000256" key="2">
    <source>
        <dbReference type="ARBA" id="ARBA00023163"/>
    </source>
</evidence>
<dbReference type="InterPro" id="IPR000536">
    <property type="entry name" value="Nucl_hrmn_rcpt_lig-bd"/>
</dbReference>
<name>A0AAD5N387_PARTN</name>
<evidence type="ECO:0000313" key="6">
    <source>
        <dbReference type="EMBL" id="KAJ1361251.1"/>
    </source>
</evidence>
<dbReference type="Pfam" id="PF00104">
    <property type="entry name" value="Hormone_recep"/>
    <property type="match status" value="1"/>
</dbReference>
<feature type="region of interest" description="Disordered" evidence="4">
    <location>
        <begin position="309"/>
        <end position="329"/>
    </location>
</feature>
<accession>A0AAD5N387</accession>
<dbReference type="SMART" id="SM00430">
    <property type="entry name" value="HOLI"/>
    <property type="match status" value="1"/>
</dbReference>
<evidence type="ECO:0000256" key="4">
    <source>
        <dbReference type="SAM" id="MobiDB-lite"/>
    </source>
</evidence>
<dbReference type="Gene3D" id="1.10.565.10">
    <property type="entry name" value="Retinoid X Receptor"/>
    <property type="match status" value="1"/>
</dbReference>
<evidence type="ECO:0000256" key="1">
    <source>
        <dbReference type="ARBA" id="ARBA00023015"/>
    </source>
</evidence>
<dbReference type="SUPFAM" id="SSF48508">
    <property type="entry name" value="Nuclear receptor ligand-binding domain"/>
    <property type="match status" value="1"/>
</dbReference>
<comment type="caution">
    <text evidence="6">The sequence shown here is derived from an EMBL/GenBank/DDBJ whole genome shotgun (WGS) entry which is preliminary data.</text>
</comment>
<dbReference type="PANTHER" id="PTHR47519">
    <property type="entry name" value="NUCLEAR HORMONE RECEPTOR FAMILY MEMBER NHR-31-RELATED"/>
    <property type="match status" value="1"/>
</dbReference>
<dbReference type="InterPro" id="IPR001723">
    <property type="entry name" value="Nuclear_hrmn_rcpt"/>
</dbReference>
<keyword evidence="1" id="KW-0805">Transcription regulation</keyword>
<feature type="domain" description="NR LBD" evidence="5">
    <location>
        <begin position="1"/>
        <end position="217"/>
    </location>
</feature>
<dbReference type="AlphaFoldDB" id="A0AAD5N387"/>
<keyword evidence="2" id="KW-0804">Transcription</keyword>
<gene>
    <name evidence="6" type="ORF">KIN20_020457</name>
</gene>
<dbReference type="PRINTS" id="PR00398">
    <property type="entry name" value="STRDHORMONER"/>
</dbReference>
<dbReference type="InterPro" id="IPR035500">
    <property type="entry name" value="NHR-like_dom_sf"/>
</dbReference>
<reference evidence="6" key="1">
    <citation type="submission" date="2021-06" db="EMBL/GenBank/DDBJ databases">
        <title>Parelaphostrongylus tenuis whole genome reference sequence.</title>
        <authorList>
            <person name="Garwood T.J."/>
            <person name="Larsen P.A."/>
            <person name="Fountain-Jones N.M."/>
            <person name="Garbe J.R."/>
            <person name="Macchietto M.G."/>
            <person name="Kania S.A."/>
            <person name="Gerhold R.W."/>
            <person name="Richards J.E."/>
            <person name="Wolf T.M."/>
        </authorList>
    </citation>
    <scope>NUCLEOTIDE SEQUENCE</scope>
    <source>
        <strain evidence="6">MNPRO001-30</strain>
        <tissue evidence="6">Meninges</tissue>
    </source>
</reference>
<dbReference type="Proteomes" id="UP001196413">
    <property type="component" value="Unassembled WGS sequence"/>
</dbReference>
<dbReference type="PANTHER" id="PTHR47519:SF4">
    <property type="entry name" value="NUCLEAR HORMONE RECEPTOR FAMILY"/>
    <property type="match status" value="1"/>
</dbReference>
<protein>
    <recommendedName>
        <fullName evidence="5">NR LBD domain-containing protein</fullName>
    </recommendedName>
</protein>
<evidence type="ECO:0000313" key="7">
    <source>
        <dbReference type="Proteomes" id="UP001196413"/>
    </source>
</evidence>
<keyword evidence="3" id="KW-0675">Receptor</keyword>
<dbReference type="PROSITE" id="PS51843">
    <property type="entry name" value="NR_LBD"/>
    <property type="match status" value="1"/>
</dbReference>
<keyword evidence="7" id="KW-1185">Reference proteome</keyword>
<evidence type="ECO:0000256" key="3">
    <source>
        <dbReference type="ARBA" id="ARBA00023170"/>
    </source>
</evidence>
<feature type="compositionally biased region" description="Polar residues" evidence="4">
    <location>
        <begin position="310"/>
        <end position="329"/>
    </location>
</feature>
<proteinExistence type="predicted"/>
<organism evidence="6 7">
    <name type="scientific">Parelaphostrongylus tenuis</name>
    <name type="common">Meningeal worm</name>
    <dbReference type="NCBI Taxonomy" id="148309"/>
    <lineage>
        <taxon>Eukaryota</taxon>
        <taxon>Metazoa</taxon>
        <taxon>Ecdysozoa</taxon>
        <taxon>Nematoda</taxon>
        <taxon>Chromadorea</taxon>
        <taxon>Rhabditida</taxon>
        <taxon>Rhabditina</taxon>
        <taxon>Rhabditomorpha</taxon>
        <taxon>Strongyloidea</taxon>
        <taxon>Metastrongylidae</taxon>
        <taxon>Parelaphostrongylus</taxon>
    </lineage>
</organism>